<dbReference type="Gene3D" id="3.40.1690.10">
    <property type="entry name" value="secretion proteins EscU"/>
    <property type="match status" value="1"/>
</dbReference>
<dbReference type="AlphaFoldDB" id="A0A1L9NY69"/>
<reference evidence="2 3" key="1">
    <citation type="submission" date="2016-10" db="EMBL/GenBank/DDBJ databases">
        <title>Genome sequence of Planktotalea frisia SH6-1.</title>
        <authorList>
            <person name="Poehlein A."/>
            <person name="Bakenhus I."/>
            <person name="Voget S."/>
            <person name="Brinkhoff T."/>
            <person name="Simon M."/>
        </authorList>
    </citation>
    <scope>NUCLEOTIDE SEQUENCE [LARGE SCALE GENOMIC DNA]</scope>
    <source>
        <strain evidence="2 3">SH6-1</strain>
    </source>
</reference>
<sequence>MGPEPKDSEGDPHLKQARRMRAQEIAHSQMMSDVPTADVIIVNPTHYAVALKWEGSRTAAPICVAKGVDEIALRIRAVASDSKVAIHSDPPTARALFTVVEIGQEIKPEHYAAVAVAIRFAEALRQGKRREAF</sequence>
<dbReference type="STRING" id="696762.PFRI_16300"/>
<dbReference type="InterPro" id="IPR029025">
    <property type="entry name" value="T3SS_substrate_exporter_C"/>
</dbReference>
<evidence type="ECO:0000313" key="2">
    <source>
        <dbReference type="EMBL" id="OJI94142.1"/>
    </source>
</evidence>
<gene>
    <name evidence="2" type="primary">flhB</name>
    <name evidence="2" type="ORF">PFRI_16300</name>
</gene>
<proteinExistence type="inferred from homology"/>
<dbReference type="Proteomes" id="UP000184514">
    <property type="component" value="Unassembled WGS sequence"/>
</dbReference>
<dbReference type="Gene3D" id="6.10.250.2080">
    <property type="match status" value="1"/>
</dbReference>
<dbReference type="PANTHER" id="PTHR30531">
    <property type="entry name" value="FLAGELLAR BIOSYNTHETIC PROTEIN FLHB"/>
    <property type="match status" value="1"/>
</dbReference>
<protein>
    <submittedName>
        <fullName evidence="2">Flagellar biosynthetic protein FlhB</fullName>
    </submittedName>
</protein>
<dbReference type="GO" id="GO:0005886">
    <property type="term" value="C:plasma membrane"/>
    <property type="evidence" value="ECO:0007669"/>
    <property type="project" value="TreeGrafter"/>
</dbReference>
<keyword evidence="3" id="KW-1185">Reference proteome</keyword>
<dbReference type="InterPro" id="IPR006135">
    <property type="entry name" value="T3SS_substrate_exporter"/>
</dbReference>
<comment type="caution">
    <text evidence="2">The sequence shown here is derived from an EMBL/GenBank/DDBJ whole genome shotgun (WGS) entry which is preliminary data.</text>
</comment>
<dbReference type="PRINTS" id="PR00950">
    <property type="entry name" value="TYPE3IMSPROT"/>
</dbReference>
<evidence type="ECO:0000313" key="3">
    <source>
        <dbReference type="Proteomes" id="UP000184514"/>
    </source>
</evidence>
<comment type="similarity">
    <text evidence="1">Belongs to the type III secretion exporter family.</text>
</comment>
<dbReference type="RefSeq" id="WP_072630213.1">
    <property type="nucleotide sequence ID" value="NZ_QKZM01000199.1"/>
</dbReference>
<dbReference type="PANTHER" id="PTHR30531:SF12">
    <property type="entry name" value="FLAGELLAR BIOSYNTHETIC PROTEIN FLHB"/>
    <property type="match status" value="1"/>
</dbReference>
<dbReference type="Pfam" id="PF01312">
    <property type="entry name" value="Bac_export_2"/>
    <property type="match status" value="1"/>
</dbReference>
<name>A0A1L9NY69_9RHOB</name>
<evidence type="ECO:0000256" key="1">
    <source>
        <dbReference type="ARBA" id="ARBA00010690"/>
    </source>
</evidence>
<accession>A0A1L9NY69</accession>
<dbReference type="SUPFAM" id="SSF160544">
    <property type="entry name" value="EscU C-terminal domain-like"/>
    <property type="match status" value="1"/>
</dbReference>
<dbReference type="GO" id="GO:0009306">
    <property type="term" value="P:protein secretion"/>
    <property type="evidence" value="ECO:0007669"/>
    <property type="project" value="InterPro"/>
</dbReference>
<keyword evidence="2" id="KW-0282">Flagellum</keyword>
<dbReference type="EMBL" id="MLCB01000119">
    <property type="protein sequence ID" value="OJI94142.1"/>
    <property type="molecule type" value="Genomic_DNA"/>
</dbReference>
<keyword evidence="2" id="KW-0969">Cilium</keyword>
<organism evidence="2 3">
    <name type="scientific">Planktotalea frisia</name>
    <dbReference type="NCBI Taxonomy" id="696762"/>
    <lineage>
        <taxon>Bacteria</taxon>
        <taxon>Pseudomonadati</taxon>
        <taxon>Pseudomonadota</taxon>
        <taxon>Alphaproteobacteria</taxon>
        <taxon>Rhodobacterales</taxon>
        <taxon>Paracoccaceae</taxon>
        <taxon>Planktotalea</taxon>
    </lineage>
</organism>
<keyword evidence="2" id="KW-0966">Cell projection</keyword>